<name>A0A0C1R1U5_9CLOT</name>
<organism evidence="1 2">
    <name type="scientific">Clostridium argentinense CDC 2741</name>
    <dbReference type="NCBI Taxonomy" id="1418104"/>
    <lineage>
        <taxon>Bacteria</taxon>
        <taxon>Bacillati</taxon>
        <taxon>Bacillota</taxon>
        <taxon>Clostridia</taxon>
        <taxon>Eubacteriales</taxon>
        <taxon>Clostridiaceae</taxon>
        <taxon>Clostridium</taxon>
    </lineage>
</organism>
<evidence type="ECO:0000313" key="2">
    <source>
        <dbReference type="Proteomes" id="UP000031366"/>
    </source>
</evidence>
<accession>A0A0C1R1U5</accession>
<gene>
    <name evidence="1" type="ORF">U732_2915</name>
</gene>
<dbReference type="AlphaFoldDB" id="A0A0C1R1U5"/>
<dbReference type="OrthoDB" id="1945295at2"/>
<comment type="caution">
    <text evidence="1">The sequence shown here is derived from an EMBL/GenBank/DDBJ whole genome shotgun (WGS) entry which is preliminary data.</text>
</comment>
<dbReference type="EMBL" id="AYSO01000014">
    <property type="protein sequence ID" value="KIE47407.1"/>
    <property type="molecule type" value="Genomic_DNA"/>
</dbReference>
<dbReference type="Proteomes" id="UP000031366">
    <property type="component" value="Unassembled WGS sequence"/>
</dbReference>
<protein>
    <submittedName>
        <fullName evidence="1">Bacteriocin-protection, YdeI/OmpD-Associated family protein</fullName>
    </submittedName>
</protein>
<reference evidence="1 2" key="1">
    <citation type="journal article" date="2015" name="Infect. Genet. Evol.">
        <title>Genomic sequences of six botulinum neurotoxin-producing strains representing three clostridial species illustrate the mobility and diversity of botulinum neurotoxin genes.</title>
        <authorList>
            <person name="Smith T.J."/>
            <person name="Hill K.K."/>
            <person name="Xie G."/>
            <person name="Foley B.T."/>
            <person name="Williamson C.H."/>
            <person name="Foster J.T."/>
            <person name="Johnson S.L."/>
            <person name="Chertkov O."/>
            <person name="Teshima H."/>
            <person name="Gibbons H.S."/>
            <person name="Johnsky L.A."/>
            <person name="Karavis M.A."/>
            <person name="Smith L.A."/>
        </authorList>
    </citation>
    <scope>NUCLEOTIDE SEQUENCE [LARGE SCALE GENOMIC DNA]</scope>
    <source>
        <strain evidence="1 2">CDC 2741</strain>
    </source>
</reference>
<keyword evidence="2" id="KW-1185">Reference proteome</keyword>
<sequence length="82" mass="9133">MSDKNFIGMGHNPNPNVPDIPEGFAMALLQEPDARTSFQNLSDEQKTNVIQYIQNNNLTGTDAKNKINNAIKNLNNNSIDFI</sequence>
<proteinExistence type="predicted"/>
<evidence type="ECO:0000313" key="1">
    <source>
        <dbReference type="EMBL" id="KIE47407.1"/>
    </source>
</evidence>
<dbReference type="RefSeq" id="WP_039631246.1">
    <property type="nucleotide sequence ID" value="NZ_AYSO01000014.1"/>
</dbReference>